<dbReference type="InterPro" id="IPR016032">
    <property type="entry name" value="Sig_transdc_resp-reg_C-effctor"/>
</dbReference>
<dbReference type="EMBL" id="JBHSJD010000013">
    <property type="protein sequence ID" value="MFC5023784.1"/>
    <property type="molecule type" value="Genomic_DNA"/>
</dbReference>
<dbReference type="Pfam" id="PF00196">
    <property type="entry name" value="GerE"/>
    <property type="match status" value="1"/>
</dbReference>
<gene>
    <name evidence="5" type="ORF">ACFPM3_16720</name>
</gene>
<dbReference type="InterPro" id="IPR041664">
    <property type="entry name" value="AAA_16"/>
</dbReference>
<evidence type="ECO:0000256" key="1">
    <source>
        <dbReference type="ARBA" id="ARBA00022741"/>
    </source>
</evidence>
<evidence type="ECO:0000259" key="4">
    <source>
        <dbReference type="PROSITE" id="PS50043"/>
    </source>
</evidence>
<sequence length="956" mass="100598">MVKRSPLVGRAAERAGLLDALARCRAGEGGLVLVSGDAGSGKSRLVAEALADWNGAVLYGAAAPGAGAYAPLGDALRGAPGDARGAAGDLSGAAADVPGGPAADPSAPLDTVARTLRDLARRRPAVVVLEDLHWAGAAAVELLPALAAALADEPLLLLGTYRGEELSRGHPVRHLRTALRRTGRLVEFALPPLTAEETGELLTGLLGKPPSPTLVSAVHRRAEGLPFYVEELTAALRETGGLRDTGERLDLAGDSELPVPESVLDAVLVRTAGLRERHGEAVELAAVLGVRVDLPTLAELVAPPDVDRLLDSGLLTESHRDPGTAEFRHALVRDALYRSVPWGRRRRHHQVLAECLAARGAPPEAVAEHWIAAHEPGRARPLLLAAAERHCAVHAYRDAAALVRRALGVWPEDADPAGRLAALEHLADCAELCGERESAVAVWADVARLRQSTGDLAAAGTAYRRLANSAGLLGDWPRSADARESAADAYAAAGVRGEAAVERLALADQLKSAAWHSKALDQAVAAAEDAEAAARTDLRARALALQGSLLSALGDGPRGVEVARSGLALALAGEPPEATGEAYYELGEALAYAADYGAAADAIDSALELCRAHGVTELAQVCFTCVSPVVRLMGDWDRSLAICGEVLGDDATPQVLRMVAEEESGLITVLRGDRRRARAPLRRSAAFGRSHEIFGMEVGATWGLAMVADLDDDEATARRTVSAMLERCLLKEEWHYSLPGLRWAATYLAERRDGEGLAQCHRVLATAATRNSSPKVLAALAHAGGELALADGDATRAAGHFGRALDLLHDVSAPFERALSQLRRGVALAGSGDREGAVSTVTGAYRTARRLGARPLARRCAAELAERGEQVDRRLGRLAARSLEPLGLTRREKEVLRLLAGGRTNREIAQALFVSPRTVDMHVRNLLAKLGCSSRVAAARYAGDLGLTAPPPEVRH</sequence>
<feature type="region of interest" description="Disordered" evidence="3">
    <location>
        <begin position="87"/>
        <end position="106"/>
    </location>
</feature>
<dbReference type="InterPro" id="IPR027417">
    <property type="entry name" value="P-loop_NTPase"/>
</dbReference>
<dbReference type="CDD" id="cd06170">
    <property type="entry name" value="LuxR_C_like"/>
    <property type="match status" value="1"/>
</dbReference>
<evidence type="ECO:0000313" key="6">
    <source>
        <dbReference type="Proteomes" id="UP001595829"/>
    </source>
</evidence>
<dbReference type="Gene3D" id="1.10.10.10">
    <property type="entry name" value="Winged helix-like DNA-binding domain superfamily/Winged helix DNA-binding domain"/>
    <property type="match status" value="1"/>
</dbReference>
<dbReference type="PROSITE" id="PS50043">
    <property type="entry name" value="HTH_LUXR_2"/>
    <property type="match status" value="1"/>
</dbReference>
<dbReference type="SUPFAM" id="SSF46894">
    <property type="entry name" value="C-terminal effector domain of the bipartite response regulators"/>
    <property type="match status" value="1"/>
</dbReference>
<dbReference type="SUPFAM" id="SSF52540">
    <property type="entry name" value="P-loop containing nucleoside triphosphate hydrolases"/>
    <property type="match status" value="1"/>
</dbReference>
<feature type="domain" description="HTH luxR-type" evidence="4">
    <location>
        <begin position="881"/>
        <end position="946"/>
    </location>
</feature>
<dbReference type="PRINTS" id="PR00038">
    <property type="entry name" value="HTHLUXR"/>
</dbReference>
<evidence type="ECO:0000313" key="5">
    <source>
        <dbReference type="EMBL" id="MFC5023784.1"/>
    </source>
</evidence>
<dbReference type="PROSITE" id="PS00622">
    <property type="entry name" value="HTH_LUXR_1"/>
    <property type="match status" value="1"/>
</dbReference>
<comment type="caution">
    <text evidence="5">The sequence shown here is derived from an EMBL/GenBank/DDBJ whole genome shotgun (WGS) entry which is preliminary data.</text>
</comment>
<dbReference type="RefSeq" id="WP_380840564.1">
    <property type="nucleotide sequence ID" value="NZ_JBHMCZ010000008.1"/>
</dbReference>
<proteinExistence type="predicted"/>
<keyword evidence="2" id="KW-0067">ATP-binding</keyword>
<name>A0ABV9XFK5_9ACTN</name>
<dbReference type="SMART" id="SM00421">
    <property type="entry name" value="HTH_LUXR"/>
    <property type="match status" value="1"/>
</dbReference>
<dbReference type="InterPro" id="IPR036388">
    <property type="entry name" value="WH-like_DNA-bd_sf"/>
</dbReference>
<dbReference type="SUPFAM" id="SSF48452">
    <property type="entry name" value="TPR-like"/>
    <property type="match status" value="3"/>
</dbReference>
<protein>
    <submittedName>
        <fullName evidence="5">AAA family ATPase</fullName>
    </submittedName>
</protein>
<dbReference type="PANTHER" id="PTHR16305:SF35">
    <property type="entry name" value="TRANSCRIPTIONAL ACTIVATOR DOMAIN"/>
    <property type="match status" value="1"/>
</dbReference>
<dbReference type="InterPro" id="IPR011990">
    <property type="entry name" value="TPR-like_helical_dom_sf"/>
</dbReference>
<organism evidence="5 6">
    <name type="scientific">Streptomyces coeruleoprunus</name>
    <dbReference type="NCBI Taxonomy" id="285563"/>
    <lineage>
        <taxon>Bacteria</taxon>
        <taxon>Bacillati</taxon>
        <taxon>Actinomycetota</taxon>
        <taxon>Actinomycetes</taxon>
        <taxon>Kitasatosporales</taxon>
        <taxon>Streptomycetaceae</taxon>
        <taxon>Streptomyces</taxon>
    </lineage>
</organism>
<keyword evidence="1" id="KW-0547">Nucleotide-binding</keyword>
<keyword evidence="6" id="KW-1185">Reference proteome</keyword>
<dbReference type="PANTHER" id="PTHR16305">
    <property type="entry name" value="TESTICULAR SOLUBLE ADENYLYL CYCLASE"/>
    <property type="match status" value="1"/>
</dbReference>
<evidence type="ECO:0000256" key="2">
    <source>
        <dbReference type="ARBA" id="ARBA00022840"/>
    </source>
</evidence>
<dbReference type="InterPro" id="IPR000792">
    <property type="entry name" value="Tscrpt_reg_LuxR_C"/>
</dbReference>
<reference evidence="6" key="1">
    <citation type="journal article" date="2019" name="Int. J. Syst. Evol. Microbiol.">
        <title>The Global Catalogue of Microorganisms (GCM) 10K type strain sequencing project: providing services to taxonomists for standard genome sequencing and annotation.</title>
        <authorList>
            <consortium name="The Broad Institute Genomics Platform"/>
            <consortium name="The Broad Institute Genome Sequencing Center for Infectious Disease"/>
            <person name="Wu L."/>
            <person name="Ma J."/>
        </authorList>
    </citation>
    <scope>NUCLEOTIDE SEQUENCE [LARGE SCALE GENOMIC DNA]</scope>
    <source>
        <strain evidence="6">CGMCC 4.1648</strain>
    </source>
</reference>
<accession>A0ABV9XFK5</accession>
<evidence type="ECO:0000256" key="3">
    <source>
        <dbReference type="SAM" id="MobiDB-lite"/>
    </source>
</evidence>
<dbReference type="Proteomes" id="UP001595829">
    <property type="component" value="Unassembled WGS sequence"/>
</dbReference>
<dbReference type="Gene3D" id="1.25.40.10">
    <property type="entry name" value="Tetratricopeptide repeat domain"/>
    <property type="match status" value="1"/>
</dbReference>
<dbReference type="Pfam" id="PF13191">
    <property type="entry name" value="AAA_16"/>
    <property type="match status" value="1"/>
</dbReference>